<comment type="caution">
    <text evidence="4">The sequence shown here is derived from an EMBL/GenBank/DDBJ whole genome shotgun (WGS) entry which is preliminary data.</text>
</comment>
<protein>
    <recommendedName>
        <fullName evidence="3">Disease resistance protein At4g27190-like leucine-rich repeats domain-containing protein</fullName>
    </recommendedName>
</protein>
<feature type="compositionally biased region" description="Polar residues" evidence="2">
    <location>
        <begin position="486"/>
        <end position="495"/>
    </location>
</feature>
<dbReference type="Gene3D" id="3.80.10.10">
    <property type="entry name" value="Ribonuclease Inhibitor"/>
    <property type="match status" value="2"/>
</dbReference>
<feature type="region of interest" description="Disordered" evidence="2">
    <location>
        <begin position="337"/>
        <end position="436"/>
    </location>
</feature>
<feature type="compositionally biased region" description="Basic and acidic residues" evidence="2">
    <location>
        <begin position="502"/>
        <end position="511"/>
    </location>
</feature>
<feature type="compositionally biased region" description="Basic and acidic residues" evidence="2">
    <location>
        <begin position="518"/>
        <end position="539"/>
    </location>
</feature>
<feature type="region of interest" description="Disordered" evidence="2">
    <location>
        <begin position="466"/>
        <end position="539"/>
    </location>
</feature>
<dbReference type="EMBL" id="BSYO01000045">
    <property type="protein sequence ID" value="GMH31932.1"/>
    <property type="molecule type" value="Genomic_DNA"/>
</dbReference>
<feature type="compositionally biased region" description="Basic and acidic residues" evidence="2">
    <location>
        <begin position="412"/>
        <end position="423"/>
    </location>
</feature>
<reference evidence="4" key="1">
    <citation type="submission" date="2023-05" db="EMBL/GenBank/DDBJ databases">
        <title>Nepenthes gracilis genome sequencing.</title>
        <authorList>
            <person name="Fukushima K."/>
        </authorList>
    </citation>
    <scope>NUCLEOTIDE SEQUENCE</scope>
    <source>
        <strain evidence="4">SING2019-196</strain>
    </source>
</reference>
<evidence type="ECO:0000256" key="1">
    <source>
        <dbReference type="ARBA" id="ARBA00022821"/>
    </source>
</evidence>
<feature type="domain" description="Disease resistance protein At4g27190-like leucine-rich repeats" evidence="3">
    <location>
        <begin position="13"/>
        <end position="94"/>
    </location>
</feature>
<keyword evidence="5" id="KW-1185">Reference proteome</keyword>
<name>A0AAD3Y6W2_NEPGR</name>
<dbReference type="PANTHER" id="PTHR33463:SF204">
    <property type="entry name" value="NB-ARC DOMAIN-CONTAINING PROTEIN"/>
    <property type="match status" value="1"/>
</dbReference>
<dbReference type="PANTHER" id="PTHR33463">
    <property type="entry name" value="NB-ARC DOMAIN-CONTAINING PROTEIN-RELATED"/>
    <property type="match status" value="1"/>
</dbReference>
<dbReference type="InterPro" id="IPR057135">
    <property type="entry name" value="At4g27190-like_LRR"/>
</dbReference>
<sequence>MDLFPLLKRIPWRELALQNLRYLKIWHAKDLTYLFSASVGRRLVNLEELHVSYCWMMEEIVGGESGDTNTVEVNVVFPHLKILSLCDLPALRSLSPDNVIIEFPSIIEAAFVRSQKSILLDLLQKLHHVKELELEGCEIPLVLYDLEGRASTILPRLAKLTLSKMPRLQMIPWKIFPIENLHFLKISQIDGLKFLFPASLDSKGFAQLEEIDIWSCKDIEQVLAQESTDDTSNNTASTTIIFPRINFIKLSYLRSLRSFSSENYKDLEFPSLVEVQIWQCPMMEVFSYGSLNTPRLRKISTNGRDKIEHLDLNAVIKNRIEEDEMSKDAEIKFTEGETSQGMKEKKMPKDAETKFTEGETSQGIEEDEMSKDAETKFTEGETSQGMKEKKMSKDAEIKFTEGETSQGIEEGEMSKDAETKFTEGETSQGTEEEKMLEDAETKFIEGEISQGIEEEEMLKDAEIKFTEGETSQGMKEKKMSKDAATKFTQGETSQGIEEDEMSKDVETKFTEGETSQGMKEKKMSKDAEQNSQKERQVKG</sequence>
<proteinExistence type="predicted"/>
<evidence type="ECO:0000313" key="5">
    <source>
        <dbReference type="Proteomes" id="UP001279734"/>
    </source>
</evidence>
<dbReference type="InterPro" id="IPR050905">
    <property type="entry name" value="Plant_NBS-LRR"/>
</dbReference>
<feature type="compositionally biased region" description="Basic and acidic residues" evidence="2">
    <location>
        <begin position="386"/>
        <end position="401"/>
    </location>
</feature>
<dbReference type="InterPro" id="IPR032675">
    <property type="entry name" value="LRR_dom_sf"/>
</dbReference>
<dbReference type="AlphaFoldDB" id="A0AAD3Y6W2"/>
<feature type="compositionally biased region" description="Basic and acidic residues" evidence="2">
    <location>
        <begin position="342"/>
        <end position="357"/>
    </location>
</feature>
<feature type="domain" description="Disease resistance protein At4g27190-like leucine-rich repeats" evidence="3">
    <location>
        <begin position="118"/>
        <end position="217"/>
    </location>
</feature>
<gene>
    <name evidence="4" type="ORF">Nepgr_033776</name>
</gene>
<accession>A0AAD3Y6W2</accession>
<dbReference type="SUPFAM" id="SSF52047">
    <property type="entry name" value="RNI-like"/>
    <property type="match status" value="1"/>
</dbReference>
<organism evidence="4 5">
    <name type="scientific">Nepenthes gracilis</name>
    <name type="common">Slender pitcher plant</name>
    <dbReference type="NCBI Taxonomy" id="150966"/>
    <lineage>
        <taxon>Eukaryota</taxon>
        <taxon>Viridiplantae</taxon>
        <taxon>Streptophyta</taxon>
        <taxon>Embryophyta</taxon>
        <taxon>Tracheophyta</taxon>
        <taxon>Spermatophyta</taxon>
        <taxon>Magnoliopsida</taxon>
        <taxon>eudicotyledons</taxon>
        <taxon>Gunneridae</taxon>
        <taxon>Pentapetalae</taxon>
        <taxon>Caryophyllales</taxon>
        <taxon>Nepenthaceae</taxon>
        <taxon>Nepenthes</taxon>
    </lineage>
</organism>
<evidence type="ECO:0000313" key="4">
    <source>
        <dbReference type="EMBL" id="GMH31932.1"/>
    </source>
</evidence>
<feature type="compositionally biased region" description="Basic and acidic residues" evidence="2">
    <location>
        <begin position="370"/>
        <end position="379"/>
    </location>
</feature>
<evidence type="ECO:0000259" key="3">
    <source>
        <dbReference type="Pfam" id="PF23247"/>
    </source>
</evidence>
<dbReference type="Proteomes" id="UP001279734">
    <property type="component" value="Unassembled WGS sequence"/>
</dbReference>
<keyword evidence="1" id="KW-0611">Plant defense</keyword>
<evidence type="ECO:0000256" key="2">
    <source>
        <dbReference type="SAM" id="MobiDB-lite"/>
    </source>
</evidence>
<dbReference type="Pfam" id="PF23247">
    <property type="entry name" value="LRR_RPS2"/>
    <property type="match status" value="2"/>
</dbReference>
<feature type="compositionally biased region" description="Basic and acidic residues" evidence="2">
    <location>
        <begin position="474"/>
        <end position="484"/>
    </location>
</feature>